<evidence type="ECO:0000313" key="5">
    <source>
        <dbReference type="EMBL" id="GAA4648654.1"/>
    </source>
</evidence>
<evidence type="ECO:0000256" key="3">
    <source>
        <dbReference type="ARBA" id="ARBA00022475"/>
    </source>
</evidence>
<dbReference type="Proteomes" id="UP001500604">
    <property type="component" value="Unassembled WGS sequence"/>
</dbReference>
<comment type="subcellular location">
    <subcellularLocation>
        <location evidence="1">Cell membrane</location>
    </subcellularLocation>
</comment>
<keyword evidence="6" id="KW-1185">Reference proteome</keyword>
<evidence type="ECO:0000313" key="6">
    <source>
        <dbReference type="Proteomes" id="UP001500604"/>
    </source>
</evidence>
<dbReference type="RefSeq" id="WP_345194346.1">
    <property type="nucleotide sequence ID" value="NZ_BAABFL010000089.1"/>
</dbReference>
<dbReference type="InterPro" id="IPR011042">
    <property type="entry name" value="6-blade_b-propeller_TolB-like"/>
</dbReference>
<gene>
    <name evidence="5" type="ORF">GCM10023116_09240</name>
</gene>
<keyword evidence="3" id="KW-1003">Cell membrane</keyword>
<reference evidence="6" key="1">
    <citation type="journal article" date="2019" name="Int. J. Syst. Evol. Microbiol.">
        <title>The Global Catalogue of Microorganisms (GCM) 10K type strain sequencing project: providing services to taxonomists for standard genome sequencing and annotation.</title>
        <authorList>
            <consortium name="The Broad Institute Genomics Platform"/>
            <consortium name="The Broad Institute Genome Sequencing Center for Infectious Disease"/>
            <person name="Wu L."/>
            <person name="Ma J."/>
        </authorList>
    </citation>
    <scope>NUCLEOTIDE SEQUENCE [LARGE SCALE GENOMIC DNA]</scope>
    <source>
        <strain evidence="6">JCM 17805</strain>
    </source>
</reference>
<evidence type="ECO:0000256" key="4">
    <source>
        <dbReference type="ARBA" id="ARBA00023136"/>
    </source>
</evidence>
<evidence type="ECO:0000256" key="2">
    <source>
        <dbReference type="ARBA" id="ARBA00009852"/>
    </source>
</evidence>
<dbReference type="InterPro" id="IPR009722">
    <property type="entry name" value="YjiK/CarP"/>
</dbReference>
<dbReference type="Pfam" id="PF06977">
    <property type="entry name" value="SdiA-regulated"/>
    <property type="match status" value="1"/>
</dbReference>
<evidence type="ECO:0000256" key="1">
    <source>
        <dbReference type="ARBA" id="ARBA00004236"/>
    </source>
</evidence>
<accession>A0ABP8UY31</accession>
<dbReference type="Gene3D" id="2.120.10.30">
    <property type="entry name" value="TolB, C-terminal domain"/>
    <property type="match status" value="1"/>
</dbReference>
<name>A0ABP8UY31_9GAMM</name>
<dbReference type="CDD" id="cd09971">
    <property type="entry name" value="SdiA-regulated"/>
    <property type="match status" value="1"/>
</dbReference>
<dbReference type="EMBL" id="BAABFL010000089">
    <property type="protein sequence ID" value="GAA4648654.1"/>
    <property type="molecule type" value="Genomic_DNA"/>
</dbReference>
<sequence length="305" mass="34207">MNAFLTKKNLILLALILLGVFAVVQLDVDDRLYDWYLTKTTPETVRKDAIWLPDYQVATEAKELAGINNNASGVTWDPLTKTLFMVLNGPNQIIELSLDGDVIRRIPLEGFEDVEAIVWVGGHHFVIADERHQSLIKVTVTPETQVIVREDCPSFTLDMEAGDNKGFEGLAWDPKDNGIFVVRERDPMRLYKIHGLVGDKQPATMRVEKSEALSEGAKAFSDDLSGLHFDPKTRHLLVLSDESQLLKEVDEQGHPVSFLELSHGWHGLNEDVPQAEGITMDDAGNLYLISEPNLFYKFTRKAPGQ</sequence>
<protein>
    <submittedName>
        <fullName evidence="5">YjiK family protein</fullName>
    </submittedName>
</protein>
<organism evidence="5 6">
    <name type="scientific">Kistimonas scapharcae</name>
    <dbReference type="NCBI Taxonomy" id="1036133"/>
    <lineage>
        <taxon>Bacteria</taxon>
        <taxon>Pseudomonadati</taxon>
        <taxon>Pseudomonadota</taxon>
        <taxon>Gammaproteobacteria</taxon>
        <taxon>Oceanospirillales</taxon>
        <taxon>Endozoicomonadaceae</taxon>
        <taxon>Kistimonas</taxon>
    </lineage>
</organism>
<dbReference type="SUPFAM" id="SSF50956">
    <property type="entry name" value="Thermostable phytase (3-phytase)"/>
    <property type="match status" value="1"/>
</dbReference>
<comment type="similarity">
    <text evidence="2">Belongs to the YjiK family.</text>
</comment>
<comment type="caution">
    <text evidence="5">The sequence shown here is derived from an EMBL/GenBank/DDBJ whole genome shotgun (WGS) entry which is preliminary data.</text>
</comment>
<proteinExistence type="inferred from homology"/>
<keyword evidence="4" id="KW-0472">Membrane</keyword>